<proteinExistence type="predicted"/>
<feature type="compositionally biased region" description="Low complexity" evidence="1">
    <location>
        <begin position="135"/>
        <end position="154"/>
    </location>
</feature>
<protein>
    <submittedName>
        <fullName evidence="2">Uncharacterized protein</fullName>
    </submittedName>
</protein>
<evidence type="ECO:0000256" key="1">
    <source>
        <dbReference type="SAM" id="MobiDB-lite"/>
    </source>
</evidence>
<feature type="compositionally biased region" description="Low complexity" evidence="1">
    <location>
        <begin position="228"/>
        <end position="242"/>
    </location>
</feature>
<feature type="region of interest" description="Disordered" evidence="1">
    <location>
        <begin position="128"/>
        <end position="335"/>
    </location>
</feature>
<gene>
    <name evidence="2" type="ORF">CLODIP_2_CD06893</name>
</gene>
<dbReference type="AlphaFoldDB" id="A0A8S1C755"/>
<feature type="compositionally biased region" description="Acidic residues" evidence="1">
    <location>
        <begin position="250"/>
        <end position="263"/>
    </location>
</feature>
<comment type="caution">
    <text evidence="2">The sequence shown here is derived from an EMBL/GenBank/DDBJ whole genome shotgun (WGS) entry which is preliminary data.</text>
</comment>
<reference evidence="2 3" key="1">
    <citation type="submission" date="2020-04" db="EMBL/GenBank/DDBJ databases">
        <authorList>
            <person name="Alioto T."/>
            <person name="Alioto T."/>
            <person name="Gomez Garrido J."/>
        </authorList>
    </citation>
    <scope>NUCLEOTIDE SEQUENCE [LARGE SCALE GENOMIC DNA]</scope>
</reference>
<dbReference type="EMBL" id="CADEPI010000014">
    <property type="protein sequence ID" value="CAB3363981.1"/>
    <property type="molecule type" value="Genomic_DNA"/>
</dbReference>
<accession>A0A8S1C755</accession>
<evidence type="ECO:0000313" key="3">
    <source>
        <dbReference type="Proteomes" id="UP000494165"/>
    </source>
</evidence>
<feature type="compositionally biased region" description="Polar residues" evidence="1">
    <location>
        <begin position="410"/>
        <end position="421"/>
    </location>
</feature>
<feature type="region of interest" description="Disordered" evidence="1">
    <location>
        <begin position="374"/>
        <end position="446"/>
    </location>
</feature>
<keyword evidence="3" id="KW-1185">Reference proteome</keyword>
<organism evidence="2 3">
    <name type="scientific">Cloeon dipterum</name>
    <dbReference type="NCBI Taxonomy" id="197152"/>
    <lineage>
        <taxon>Eukaryota</taxon>
        <taxon>Metazoa</taxon>
        <taxon>Ecdysozoa</taxon>
        <taxon>Arthropoda</taxon>
        <taxon>Hexapoda</taxon>
        <taxon>Insecta</taxon>
        <taxon>Pterygota</taxon>
        <taxon>Palaeoptera</taxon>
        <taxon>Ephemeroptera</taxon>
        <taxon>Pisciforma</taxon>
        <taxon>Baetidae</taxon>
        <taxon>Cloeon</taxon>
    </lineage>
</organism>
<feature type="compositionally biased region" description="Acidic residues" evidence="1">
    <location>
        <begin position="209"/>
        <end position="219"/>
    </location>
</feature>
<evidence type="ECO:0000313" key="2">
    <source>
        <dbReference type="EMBL" id="CAB3363981.1"/>
    </source>
</evidence>
<dbReference type="Proteomes" id="UP000494165">
    <property type="component" value="Unassembled WGS sequence"/>
</dbReference>
<feature type="compositionally biased region" description="Acidic residues" evidence="1">
    <location>
        <begin position="282"/>
        <end position="326"/>
    </location>
</feature>
<sequence length="589" mass="65551">MKAAGFWPALRLSMRISFSTKVTWITTSTFEEGAVRLRRSHDVTRRYIESSSVITGFIQSKEREHQHPQDQQVPSARTRVFQCFWIYSLTHTYIYRMTKWTSIALALVVLAAVAANATPIANGASHKVMGRQGDAPSAEVVTSAPAAPAAPAASAEEEDDDDDDDDDDYDIEDALGDDDDDDEEEDDEAEDDEEEDDDEDYLDRFFDDILADDDDDDDESPPKPKPSKAPVVATTSAPVAQVIKDTVKPDEDDDADDDLDEVYDSVGAGSTNNDVKKPSEGGLEDYLGEDDEAEKDESAEDDDEEDEDDEDTVEDEDDEDDDDDDDLTQKRSRSLKGQDIPAAHLVKYNEFVDSIIGKINEVLKQTFDPVSIKLTRGSQTPSRKPVSKPKGQSLENASNVGPAYEVVDLTQESSESETPLTRTKRVRSHRTLNVGSPQKKKKTNKNQLRAQRAHATLIGLSSVRRDGDVVFNKYADHSTIKSNFLIGPLVLRVEKAFGRGAKKELRSATATTDKMSGRMVLKINQDGIASMHSIRVLQPKQVRVESDDDHEQTREFIWRRSSHIARVVSQKLTKAAREMLGVNKNQTHA</sequence>
<feature type="compositionally biased region" description="Acidic residues" evidence="1">
    <location>
        <begin position="155"/>
        <end position="201"/>
    </location>
</feature>
<dbReference type="OrthoDB" id="6381952at2759"/>
<name>A0A8S1C755_9INSE</name>